<keyword evidence="7" id="KW-1185">Reference proteome</keyword>
<keyword evidence="2 6" id="KW-0032">Aminotransferase</keyword>
<organism evidence="6 7">
    <name type="scientific">Parafannyhessea umbonata</name>
    <dbReference type="NCBI Taxonomy" id="604330"/>
    <lineage>
        <taxon>Bacteria</taxon>
        <taxon>Bacillati</taxon>
        <taxon>Actinomycetota</taxon>
        <taxon>Coriobacteriia</taxon>
        <taxon>Coriobacteriales</taxon>
        <taxon>Atopobiaceae</taxon>
        <taxon>Parafannyhessea</taxon>
    </lineage>
</organism>
<dbReference type="EMBL" id="FMZL01000001">
    <property type="protein sequence ID" value="SDB97390.1"/>
    <property type="molecule type" value="Genomic_DNA"/>
</dbReference>
<dbReference type="PANTHER" id="PTHR11986">
    <property type="entry name" value="AMINOTRANSFERASE CLASS III"/>
    <property type="match status" value="1"/>
</dbReference>
<evidence type="ECO:0000256" key="3">
    <source>
        <dbReference type="ARBA" id="ARBA00022679"/>
    </source>
</evidence>
<dbReference type="GO" id="GO:0042802">
    <property type="term" value="F:identical protein binding"/>
    <property type="evidence" value="ECO:0007669"/>
    <property type="project" value="TreeGrafter"/>
</dbReference>
<evidence type="ECO:0000256" key="2">
    <source>
        <dbReference type="ARBA" id="ARBA00022576"/>
    </source>
</evidence>
<dbReference type="FunFam" id="3.40.640.10:FF:000004">
    <property type="entry name" value="Acetylornithine aminotransferase"/>
    <property type="match status" value="1"/>
</dbReference>
<sequence>MEAYDQTLAAAMDADEKCVMHTYGRLPVEFVSGSGAELVDSAGRTYVDCLAGIGAVSLGHCHPAVARALSRQVGMLWQVGNYFYVQNRGELAQDLSRLLSSTCDGHGHVKGTTGTTWKTFFANSGAEANEGAIKLARRWGATHLGGASTIVTARQSFHGRTLATLAATGQEVFHRDFQPLPAGFVDVPLNDDAALTDLLDAMPKGVGAACAVMLECVQGEGGVWPATPEYLQAVARECAERSLLLMVDEVQTGFFRCGAPFCYQLAGIEPDVVSMAKGIADGFPMGAVAARAQVADLMGPGDHGSTFGGNALAAAAGRATVEAMQDEHIGEHVIACGARFREQLASLPHVREVRGHGLMLGAELDAPVAGRLVEEGLRRGVVLNHIGDRILRFLPPLVITQEQLDHVAGVLLDMLS</sequence>
<dbReference type="GO" id="GO:0008483">
    <property type="term" value="F:transaminase activity"/>
    <property type="evidence" value="ECO:0007669"/>
    <property type="project" value="UniProtKB-KW"/>
</dbReference>
<dbReference type="InterPro" id="IPR015421">
    <property type="entry name" value="PyrdxlP-dep_Trfase_major"/>
</dbReference>
<comment type="cofactor">
    <cofactor evidence="1">
        <name>pyridoxal 5'-phosphate</name>
        <dbReference type="ChEBI" id="CHEBI:597326"/>
    </cofactor>
</comment>
<name>A0A1G6HT42_9ACTN</name>
<dbReference type="AlphaFoldDB" id="A0A1G6HT42"/>
<dbReference type="CDD" id="cd00610">
    <property type="entry name" value="OAT_like"/>
    <property type="match status" value="1"/>
</dbReference>
<proteinExistence type="inferred from homology"/>
<dbReference type="Gene3D" id="3.90.1150.10">
    <property type="entry name" value="Aspartate Aminotransferase, domain 1"/>
    <property type="match status" value="1"/>
</dbReference>
<dbReference type="RefSeq" id="WP_256324442.1">
    <property type="nucleotide sequence ID" value="NZ_FMZL01000001.1"/>
</dbReference>
<dbReference type="Proteomes" id="UP000198528">
    <property type="component" value="Unassembled WGS sequence"/>
</dbReference>
<dbReference type="InterPro" id="IPR050103">
    <property type="entry name" value="Class-III_PLP-dep_AT"/>
</dbReference>
<evidence type="ECO:0000256" key="1">
    <source>
        <dbReference type="ARBA" id="ARBA00001933"/>
    </source>
</evidence>
<keyword evidence="4 5" id="KW-0663">Pyridoxal phosphate</keyword>
<evidence type="ECO:0000313" key="7">
    <source>
        <dbReference type="Proteomes" id="UP000198528"/>
    </source>
</evidence>
<dbReference type="PROSITE" id="PS00600">
    <property type="entry name" value="AA_TRANSFER_CLASS_3"/>
    <property type="match status" value="1"/>
</dbReference>
<dbReference type="PANTHER" id="PTHR11986:SF79">
    <property type="entry name" value="ACETYLORNITHINE AMINOTRANSFERASE, MITOCHONDRIAL"/>
    <property type="match status" value="1"/>
</dbReference>
<evidence type="ECO:0000256" key="5">
    <source>
        <dbReference type="RuleBase" id="RU003560"/>
    </source>
</evidence>
<protein>
    <submittedName>
        <fullName evidence="6">Acetylornithine aminotransferase</fullName>
    </submittedName>
</protein>
<dbReference type="GO" id="GO:0030170">
    <property type="term" value="F:pyridoxal phosphate binding"/>
    <property type="evidence" value="ECO:0007669"/>
    <property type="project" value="InterPro"/>
</dbReference>
<dbReference type="SUPFAM" id="SSF53383">
    <property type="entry name" value="PLP-dependent transferases"/>
    <property type="match status" value="1"/>
</dbReference>
<dbReference type="PIRSF" id="PIRSF000521">
    <property type="entry name" value="Transaminase_4ab_Lys_Orn"/>
    <property type="match status" value="1"/>
</dbReference>
<dbReference type="InterPro" id="IPR005814">
    <property type="entry name" value="Aminotrans_3"/>
</dbReference>
<dbReference type="Gene3D" id="3.40.640.10">
    <property type="entry name" value="Type I PLP-dependent aspartate aminotransferase-like (Major domain)"/>
    <property type="match status" value="1"/>
</dbReference>
<evidence type="ECO:0000313" key="6">
    <source>
        <dbReference type="EMBL" id="SDB97390.1"/>
    </source>
</evidence>
<dbReference type="Pfam" id="PF00202">
    <property type="entry name" value="Aminotran_3"/>
    <property type="match status" value="1"/>
</dbReference>
<accession>A0A1G6HT42</accession>
<reference evidence="7" key="1">
    <citation type="submission" date="2016-10" db="EMBL/GenBank/DDBJ databases">
        <authorList>
            <person name="Varghese N."/>
            <person name="Submissions S."/>
        </authorList>
    </citation>
    <scope>NUCLEOTIDE SEQUENCE [LARGE SCALE GENOMIC DNA]</scope>
    <source>
        <strain evidence="7">DSM 22619</strain>
    </source>
</reference>
<dbReference type="InterPro" id="IPR049704">
    <property type="entry name" value="Aminotrans_3_PPA_site"/>
</dbReference>
<gene>
    <name evidence="6" type="ORF">SAMN04487824_101134</name>
</gene>
<dbReference type="InterPro" id="IPR015424">
    <property type="entry name" value="PyrdxlP-dep_Trfase"/>
</dbReference>
<comment type="similarity">
    <text evidence="5">Belongs to the class-III pyridoxal-phosphate-dependent aminotransferase family.</text>
</comment>
<evidence type="ECO:0000256" key="4">
    <source>
        <dbReference type="ARBA" id="ARBA00022898"/>
    </source>
</evidence>
<keyword evidence="3 6" id="KW-0808">Transferase</keyword>
<dbReference type="InterPro" id="IPR015422">
    <property type="entry name" value="PyrdxlP-dep_Trfase_small"/>
</dbReference>